<evidence type="ECO:0000313" key="3">
    <source>
        <dbReference type="Proteomes" id="UP000226031"/>
    </source>
</evidence>
<keyword evidence="3" id="KW-1185">Reference proteome</keyword>
<reference evidence="2 3" key="1">
    <citation type="submission" date="2017-10" db="EMBL/GenBank/DDBJ databases">
        <title>Comparative genomics in systemic dimorphic fungi from Ajellomycetaceae.</title>
        <authorList>
            <person name="Munoz J.F."/>
            <person name="Mcewen J.G."/>
            <person name="Clay O.K."/>
            <person name="Cuomo C.A."/>
        </authorList>
    </citation>
    <scope>NUCLEOTIDE SEQUENCE [LARGE SCALE GENOMIC DNA]</scope>
    <source>
        <strain evidence="2 3">UAMH4076</strain>
    </source>
</reference>
<sequence length="200" mass="22675">MRFSFLSLHLTLGFGLCVVGGGTGVLGHEPQSDNNNINNQVDLRGLAENARLPNDPKGFSHIGDDGILRSFNEEGEVMGYARLTLDQLLDIIETSPLSPGEKEYLAQQWSAADSPQVSMEQIWQPPKDLLPLRFAEPERFKLEMEQQQQQQSAKTPIVSSMLKPLPEWCKRHMCYRHEECKFLGCFHCMFYPQSPYGDCI</sequence>
<dbReference type="EMBL" id="PDND01000054">
    <property type="protein sequence ID" value="PGH33788.1"/>
    <property type="molecule type" value="Genomic_DNA"/>
</dbReference>
<dbReference type="VEuPathDB" id="FungiDB:EMCG_09629"/>
<comment type="caution">
    <text evidence="2">The sequence shown here is derived from an EMBL/GenBank/DDBJ whole genome shotgun (WGS) entry which is preliminary data.</text>
</comment>
<feature type="chain" id="PRO_5012134679" evidence="1">
    <location>
        <begin position="25"/>
        <end position="200"/>
    </location>
</feature>
<accession>A0A2B7ZKU0</accession>
<dbReference type="Proteomes" id="UP000226031">
    <property type="component" value="Unassembled WGS sequence"/>
</dbReference>
<keyword evidence="1" id="KW-0732">Signal</keyword>
<name>A0A2B7ZKU0_9EURO</name>
<proteinExistence type="predicted"/>
<organism evidence="2 3">
    <name type="scientific">[Emmonsia] crescens</name>
    <dbReference type="NCBI Taxonomy" id="73230"/>
    <lineage>
        <taxon>Eukaryota</taxon>
        <taxon>Fungi</taxon>
        <taxon>Dikarya</taxon>
        <taxon>Ascomycota</taxon>
        <taxon>Pezizomycotina</taxon>
        <taxon>Eurotiomycetes</taxon>
        <taxon>Eurotiomycetidae</taxon>
        <taxon>Onygenales</taxon>
        <taxon>Ajellomycetaceae</taxon>
        <taxon>Emergomyces</taxon>
    </lineage>
</organism>
<protein>
    <submittedName>
        <fullName evidence="2">Uncharacterized protein</fullName>
    </submittedName>
</protein>
<evidence type="ECO:0000313" key="2">
    <source>
        <dbReference type="EMBL" id="PGH33788.1"/>
    </source>
</evidence>
<feature type="signal peptide" evidence="1">
    <location>
        <begin position="1"/>
        <end position="24"/>
    </location>
</feature>
<gene>
    <name evidence="2" type="ORF">GX50_03357</name>
</gene>
<dbReference type="AlphaFoldDB" id="A0A2B7ZKU0"/>
<dbReference type="STRING" id="73230.A0A2B7ZKU0"/>
<evidence type="ECO:0000256" key="1">
    <source>
        <dbReference type="SAM" id="SignalP"/>
    </source>
</evidence>